<gene>
    <name evidence="8" type="ORF">ABT57_12785</name>
</gene>
<dbReference type="PANTHER" id="PTHR30287">
    <property type="entry name" value="MEMBRANE COMPONENT OF PREDICTED ABC SUPERFAMILY METABOLITE UPTAKE TRANSPORTER"/>
    <property type="match status" value="1"/>
</dbReference>
<dbReference type="STRING" id="320778.ABT57_12785"/>
<evidence type="ECO:0000256" key="4">
    <source>
        <dbReference type="ARBA" id="ARBA00022989"/>
    </source>
</evidence>
<dbReference type="AlphaFoldDB" id="A0A0J1HAL9"/>
<sequence>MSNPVAKALWGHYKRHPLQIVLVWFGLTLGIALLVGVMGVNQQARESYRDGEQLFSNPYPYRIRHAQPSLKVPQGFYIQLRRDGFKQCVPMDQIRVVTQDGRDVEIVGIDPVALFNGASLLSSRNQNQIMQLMQPPYPIMVGAHLANYMGIEDGQPLTLENGRQLGPVHVVDEERINGPRMLADMSLLRSIQPGSGLTAILCGKMTPQALRRLESQLPIALKLEKEEAAGLEPLTNAFHLNLFAMGMLAFVVGLFIFYQAMSLSLTQRQPLVGLMRQAGVSSLQLAKALIVELLVWIVLGLVGGNLLGLMLAEQLLPSVAETLNNLYGANVSLSVSWHWEWGVASVLIALLGCLLACGWPLIRLIRTPPARLATHMSLVRFSGREFAIQALVSCLFVVAAYGIYQLPHGQQAGFVLIACILIASALGMPYLLWQLFRLLGVVVRSARLRWFFSDAAASLSYRGVAAMAFMLALASNIGMETMTGSFRHTTKVWLDQRLAADIYVRPSANVAPRIASWLEKQEEVDQVWWQWRHTIPSDYGKLQVVSVGGTQEEKAALAIKVAMPEYWQRLHYGRAMLVSESLAIKHNWEPGQVIDMPAPLNQKWLIAGVYYDYGNPHGQVIIPHKRWQQLWPHRGQVGLAIHLQPGADTMSMMKKLGETFRLPPERVRNNAELMVQAMRVFDRTFVVTATLGKLTLFVAVCGLFFATVAGELSRQRQFALLRCMGMTGRELALLGGGQLLLIGVMTALIALPLGLILAQLLIDVVLKYSFGWTMPVEYFPVDYLMSLGSALFVLLLAGAWPVWRLVKRSAILSLRESF</sequence>
<feature type="transmembrane region" description="Helical" evidence="6">
    <location>
        <begin position="731"/>
        <end position="762"/>
    </location>
</feature>
<feature type="transmembrane region" description="Helical" evidence="6">
    <location>
        <begin position="285"/>
        <end position="307"/>
    </location>
</feature>
<feature type="transmembrane region" description="Helical" evidence="6">
    <location>
        <begin position="782"/>
        <end position="803"/>
    </location>
</feature>
<comment type="subcellular location">
    <subcellularLocation>
        <location evidence="1">Cell membrane</location>
        <topology evidence="1">Multi-pass membrane protein</topology>
    </subcellularLocation>
</comment>
<feature type="domain" description="ABC3 transporter permease C-terminal" evidence="7">
    <location>
        <begin position="245"/>
        <end position="369"/>
    </location>
</feature>
<dbReference type="Pfam" id="PF02687">
    <property type="entry name" value="FtsX"/>
    <property type="match status" value="2"/>
</dbReference>
<accession>A0A0J1HAL9</accession>
<dbReference type="PATRIC" id="fig|320778.3.peg.2789"/>
<evidence type="ECO:0000313" key="9">
    <source>
        <dbReference type="Proteomes" id="UP000035909"/>
    </source>
</evidence>
<evidence type="ECO:0000256" key="6">
    <source>
        <dbReference type="SAM" id="Phobius"/>
    </source>
</evidence>
<dbReference type="InterPro" id="IPR038766">
    <property type="entry name" value="Membrane_comp_ABC_pdt"/>
</dbReference>
<evidence type="ECO:0000256" key="3">
    <source>
        <dbReference type="ARBA" id="ARBA00022692"/>
    </source>
</evidence>
<feature type="transmembrane region" description="Helical" evidence="6">
    <location>
        <begin position="412"/>
        <end position="439"/>
    </location>
</feature>
<protein>
    <submittedName>
        <fullName evidence="8">ABC transporter permease</fullName>
    </submittedName>
</protein>
<dbReference type="EMBL" id="LDOU01000013">
    <property type="protein sequence ID" value="KLV08695.1"/>
    <property type="molecule type" value="Genomic_DNA"/>
</dbReference>
<keyword evidence="2" id="KW-1003">Cell membrane</keyword>
<keyword evidence="4 6" id="KW-1133">Transmembrane helix</keyword>
<evidence type="ECO:0000256" key="5">
    <source>
        <dbReference type="ARBA" id="ARBA00023136"/>
    </source>
</evidence>
<organism evidence="8 9">
    <name type="scientific">Photobacterium ganghwense</name>
    <dbReference type="NCBI Taxonomy" id="320778"/>
    <lineage>
        <taxon>Bacteria</taxon>
        <taxon>Pseudomonadati</taxon>
        <taxon>Pseudomonadota</taxon>
        <taxon>Gammaproteobacteria</taxon>
        <taxon>Vibrionales</taxon>
        <taxon>Vibrionaceae</taxon>
        <taxon>Photobacterium</taxon>
    </lineage>
</organism>
<feature type="transmembrane region" description="Helical" evidence="6">
    <location>
        <begin position="21"/>
        <end position="40"/>
    </location>
</feature>
<feature type="domain" description="ABC3 transporter permease C-terminal" evidence="7">
    <location>
        <begin position="694"/>
        <end position="809"/>
    </location>
</feature>
<evidence type="ECO:0000256" key="1">
    <source>
        <dbReference type="ARBA" id="ARBA00004651"/>
    </source>
</evidence>
<feature type="transmembrane region" description="Helical" evidence="6">
    <location>
        <begin position="459"/>
        <end position="479"/>
    </location>
</feature>
<reference evidence="8 9" key="1">
    <citation type="submission" date="2015-05" db="EMBL/GenBank/DDBJ databases">
        <title>Photobacterium galathea sp. nov.</title>
        <authorList>
            <person name="Machado H."/>
            <person name="Gram L."/>
        </authorList>
    </citation>
    <scope>NUCLEOTIDE SEQUENCE [LARGE SCALE GENOMIC DNA]</scope>
    <source>
        <strain evidence="8 9">DSM 22954</strain>
    </source>
</reference>
<comment type="caution">
    <text evidence="8">The sequence shown here is derived from an EMBL/GenBank/DDBJ whole genome shotgun (WGS) entry which is preliminary data.</text>
</comment>
<keyword evidence="3 6" id="KW-0812">Transmembrane</keyword>
<name>A0A0J1HAL9_9GAMM</name>
<dbReference type="Proteomes" id="UP000035909">
    <property type="component" value="Unassembled WGS sequence"/>
</dbReference>
<keyword evidence="5 6" id="KW-0472">Membrane</keyword>
<feature type="transmembrane region" description="Helical" evidence="6">
    <location>
        <begin position="386"/>
        <end position="406"/>
    </location>
</feature>
<dbReference type="GO" id="GO:0005886">
    <property type="term" value="C:plasma membrane"/>
    <property type="evidence" value="ECO:0007669"/>
    <property type="project" value="UniProtKB-SubCell"/>
</dbReference>
<dbReference type="PANTHER" id="PTHR30287:SF2">
    <property type="entry name" value="BLL1001 PROTEIN"/>
    <property type="match status" value="1"/>
</dbReference>
<dbReference type="OrthoDB" id="343744at2"/>
<feature type="transmembrane region" description="Helical" evidence="6">
    <location>
        <begin position="242"/>
        <end position="265"/>
    </location>
</feature>
<evidence type="ECO:0000256" key="2">
    <source>
        <dbReference type="ARBA" id="ARBA00022475"/>
    </source>
</evidence>
<evidence type="ECO:0000259" key="7">
    <source>
        <dbReference type="Pfam" id="PF02687"/>
    </source>
</evidence>
<feature type="transmembrane region" description="Helical" evidence="6">
    <location>
        <begin position="685"/>
        <end position="710"/>
    </location>
</feature>
<proteinExistence type="predicted"/>
<dbReference type="RefSeq" id="WP_047885622.1">
    <property type="nucleotide sequence ID" value="NZ_CP071325.1"/>
</dbReference>
<dbReference type="InterPro" id="IPR003838">
    <property type="entry name" value="ABC3_permease_C"/>
</dbReference>
<evidence type="ECO:0000313" key="8">
    <source>
        <dbReference type="EMBL" id="KLV08695.1"/>
    </source>
</evidence>
<feature type="transmembrane region" description="Helical" evidence="6">
    <location>
        <begin position="341"/>
        <end position="365"/>
    </location>
</feature>
<keyword evidence="9" id="KW-1185">Reference proteome</keyword>